<dbReference type="KEGG" id="asim:FE240_12230"/>
<accession>A0A5J6WYL0</accession>
<dbReference type="Pfam" id="PF16743">
    <property type="entry name" value="PliI"/>
    <property type="match status" value="1"/>
</dbReference>
<evidence type="ECO:0000256" key="1">
    <source>
        <dbReference type="SAM" id="SignalP"/>
    </source>
</evidence>
<feature type="chain" id="PRO_5023884966" evidence="1">
    <location>
        <begin position="18"/>
        <end position="142"/>
    </location>
</feature>
<evidence type="ECO:0000313" key="3">
    <source>
        <dbReference type="Proteomes" id="UP000594034"/>
    </source>
</evidence>
<proteinExistence type="predicted"/>
<dbReference type="Proteomes" id="UP000594034">
    <property type="component" value="Chromosome"/>
</dbReference>
<feature type="signal peptide" evidence="1">
    <location>
        <begin position="1"/>
        <end position="17"/>
    </location>
</feature>
<reference evidence="2 3" key="1">
    <citation type="submission" date="2019-05" db="EMBL/GenBank/DDBJ databases">
        <title>OXA-830, a novel chromosomally encoded expanded-spectrum class D beta-lactamase in Aeromonas simiae.</title>
        <authorList>
            <person name="Zhou W."/>
            <person name="Chen Q."/>
        </authorList>
    </citation>
    <scope>NUCLEOTIDE SEQUENCE [LARGE SCALE GENOMIC DNA]</scope>
    <source>
        <strain evidence="2 3">A6</strain>
    </source>
</reference>
<keyword evidence="3" id="KW-1185">Reference proteome</keyword>
<sequence>MKYLLSSLLLLASYAQAAEPFFQQLTLPSGLVVTVASGRGEPASIGSYDVRLYTGSQPQFPLDEFIAGVVLPRDGTIKEVKLAELSGDLAPELVVIAQSAGSGGYLSADAFTVNVGGIESFNHVEGLAPGEDVLKALRTLEE</sequence>
<dbReference type="InterPro" id="IPR031948">
    <property type="entry name" value="PliI"/>
</dbReference>
<dbReference type="InterPro" id="IPR038643">
    <property type="entry name" value="PliI_sf"/>
</dbReference>
<evidence type="ECO:0000313" key="2">
    <source>
        <dbReference type="EMBL" id="QFI55384.1"/>
    </source>
</evidence>
<keyword evidence="1" id="KW-0732">Signal</keyword>
<protein>
    <submittedName>
        <fullName evidence="2">Uncharacterized protein</fullName>
    </submittedName>
</protein>
<name>A0A5J6WYL0_9GAMM</name>
<dbReference type="AlphaFoldDB" id="A0A5J6WYL0"/>
<gene>
    <name evidence="2" type="ORF">FE240_12230</name>
</gene>
<dbReference type="RefSeq" id="WP_193001274.1">
    <property type="nucleotide sequence ID" value="NZ_CP040449.1"/>
</dbReference>
<dbReference type="EMBL" id="CP040449">
    <property type="protein sequence ID" value="QFI55384.1"/>
    <property type="molecule type" value="Genomic_DNA"/>
</dbReference>
<dbReference type="CDD" id="cd09632">
    <property type="entry name" value="PliI_like"/>
    <property type="match status" value="1"/>
</dbReference>
<dbReference type="Gene3D" id="2.40.128.460">
    <property type="entry name" value="Periplasmic lysozyme inhibitor of I-type lysozyme"/>
    <property type="match status" value="1"/>
</dbReference>
<organism evidence="2 3">
    <name type="scientific">Aeromonas simiae</name>
    <dbReference type="NCBI Taxonomy" id="218936"/>
    <lineage>
        <taxon>Bacteria</taxon>
        <taxon>Pseudomonadati</taxon>
        <taxon>Pseudomonadota</taxon>
        <taxon>Gammaproteobacteria</taxon>
        <taxon>Aeromonadales</taxon>
        <taxon>Aeromonadaceae</taxon>
        <taxon>Aeromonas</taxon>
    </lineage>
</organism>